<dbReference type="PANTHER" id="PTHR11764:SF20">
    <property type="entry name" value="LANOSTEROL SYNTHASE"/>
    <property type="match status" value="1"/>
</dbReference>
<accession>A0A084H0Z9</accession>
<proteinExistence type="inferred from homology"/>
<dbReference type="Pfam" id="PF13243">
    <property type="entry name" value="SQHop_cyclase_C"/>
    <property type="match status" value="1"/>
</dbReference>
<keyword evidence="4" id="KW-0413">Isomerase</keyword>
<organism evidence="7 8">
    <name type="scientific">Metabacillus indicus</name>
    <name type="common">Bacillus indicus</name>
    <dbReference type="NCBI Taxonomy" id="246786"/>
    <lineage>
        <taxon>Bacteria</taxon>
        <taxon>Bacillati</taxon>
        <taxon>Bacillota</taxon>
        <taxon>Bacilli</taxon>
        <taxon>Bacillales</taxon>
        <taxon>Bacillaceae</taxon>
        <taxon>Metabacillus</taxon>
    </lineage>
</organism>
<evidence type="ECO:0000259" key="5">
    <source>
        <dbReference type="Pfam" id="PF13243"/>
    </source>
</evidence>
<dbReference type="Pfam" id="PF13249">
    <property type="entry name" value="SQHop_cyclase_N"/>
    <property type="match status" value="1"/>
</dbReference>
<dbReference type="InterPro" id="IPR032696">
    <property type="entry name" value="SQ_cyclase_C"/>
</dbReference>
<reference evidence="7 8" key="1">
    <citation type="journal article" date="2005" name="Int. J. Syst. Evol. Microbiol.">
        <title>Bacillus cibi sp. nov., isolated from jeotgal, a traditional Korean fermented seafood.</title>
        <authorList>
            <person name="Yoon J.H."/>
            <person name="Lee C.H."/>
            <person name="Oh T.K."/>
        </authorList>
    </citation>
    <scope>NUCLEOTIDE SEQUENCE [LARGE SCALE GENOMIC DNA]</scope>
    <source>
        <strain evidence="7 8">DSM 16189</strain>
    </source>
</reference>
<dbReference type="AlphaFoldDB" id="A0A084H0Z9"/>
<dbReference type="PANTHER" id="PTHR11764">
    <property type="entry name" value="TERPENE CYCLASE/MUTASE FAMILY MEMBER"/>
    <property type="match status" value="1"/>
</dbReference>
<dbReference type="RefSeq" id="WP_029566352.1">
    <property type="nucleotide sequence ID" value="NZ_JNVC02000002.1"/>
</dbReference>
<evidence type="ECO:0000313" key="7">
    <source>
        <dbReference type="EMBL" id="KEZ53261.1"/>
    </source>
</evidence>
<dbReference type="GO" id="GO:0016866">
    <property type="term" value="F:intramolecular transferase activity"/>
    <property type="evidence" value="ECO:0007669"/>
    <property type="project" value="InterPro"/>
</dbReference>
<dbReference type="EMBL" id="JNVC02000002">
    <property type="protein sequence ID" value="KEZ53261.1"/>
    <property type="molecule type" value="Genomic_DNA"/>
</dbReference>
<feature type="domain" description="Squalene cyclase C-terminal" evidence="5">
    <location>
        <begin position="307"/>
        <end position="621"/>
    </location>
</feature>
<feature type="domain" description="Squalene cyclase N-terminal" evidence="6">
    <location>
        <begin position="16"/>
        <end position="297"/>
    </location>
</feature>
<evidence type="ECO:0000259" key="6">
    <source>
        <dbReference type="Pfam" id="PF13249"/>
    </source>
</evidence>
<evidence type="ECO:0000256" key="2">
    <source>
        <dbReference type="ARBA" id="ARBA00009755"/>
    </source>
</evidence>
<dbReference type="GO" id="GO:0016104">
    <property type="term" value="P:triterpenoid biosynthetic process"/>
    <property type="evidence" value="ECO:0007669"/>
    <property type="project" value="InterPro"/>
</dbReference>
<dbReference type="InterPro" id="IPR008930">
    <property type="entry name" value="Terpenoid_cyclase/PrenylTrfase"/>
</dbReference>
<dbReference type="InterPro" id="IPR032697">
    <property type="entry name" value="SQ_cyclase_N"/>
</dbReference>
<comment type="caution">
    <text evidence="7">The sequence shown here is derived from an EMBL/GenBank/DDBJ whole genome shotgun (WGS) entry which is preliminary data.</text>
</comment>
<dbReference type="Gene3D" id="1.50.10.20">
    <property type="match status" value="2"/>
</dbReference>
<sequence length="624" mass="69782">MNLYRRTEDAVRKRIAELRDVQRTDGSFRFCFEGGPMTDAFMIITLRSLGDQDEQLIEKLVRRLIKIQSHDGVWRLYEDEKAGNLTATVQAYTALVISGHFTAASPELQRAETFILANGGLSDVHFMTKWMLAVNGLYPWPKRFRFPLSYLLLPASSPFSMYQLSSYARIHFMPMILAMNKKYIHKGLETADFSHLYASKPKSIDWLSLHRDERSRPNLFLQMIRSNAAYPAYLNKSGYQAAEKYILDRVEADGTLFSYASATFFMIYGLLATGYKEQSSQIQRAISGLKSLIYEKDGLATLENSTSTLWDTALLSYSLQASGVSCRDPMIAATNGYLLKRQHAKKADWAVHNSKSEAGGWGFSDINTNHPDNDDTAAALRALTPAAVYDPIMFSSWNRGTSWLLSMQNRDGGFAAFEKNTDSALAAMLPLENAGDAAADPSTADLTGRVLEYLGSFAGLKKNHPSAKAAINWIKSHQEKDGSWYGRWGVCYIYGTWAAITGMRAAGVSTNNASIQKAVTWLLSIQNEDGGFGESCRSCEVKSYVSLGYSTPSQTAWALDALLTVLDKEHEAVHLAVNRLLLPFDQKSEEYPTGIGLPKQFYIRYHSYGRIFPLLALSRYLKMN</sequence>
<dbReference type="InterPro" id="IPR018333">
    <property type="entry name" value="Squalene_cyclase"/>
</dbReference>
<dbReference type="PROSITE" id="PS01074">
    <property type="entry name" value="TERPENE_SYNTHASES"/>
    <property type="match status" value="1"/>
</dbReference>
<dbReference type="OrthoDB" id="9758578at2"/>
<evidence type="ECO:0000313" key="8">
    <source>
        <dbReference type="Proteomes" id="UP000028549"/>
    </source>
</evidence>
<dbReference type="SUPFAM" id="SSF48239">
    <property type="entry name" value="Terpenoid cyclases/Protein prenyltransferases"/>
    <property type="match status" value="2"/>
</dbReference>
<keyword evidence="8" id="KW-1185">Reference proteome</keyword>
<dbReference type="Proteomes" id="UP000028549">
    <property type="component" value="Unassembled WGS sequence"/>
</dbReference>
<evidence type="ECO:0000256" key="3">
    <source>
        <dbReference type="ARBA" id="ARBA00022737"/>
    </source>
</evidence>
<dbReference type="NCBIfam" id="TIGR01787">
    <property type="entry name" value="squalene_cyclas"/>
    <property type="match status" value="1"/>
</dbReference>
<evidence type="ECO:0000256" key="1">
    <source>
        <dbReference type="ARBA" id="ARBA00004999"/>
    </source>
</evidence>
<dbReference type="UniPathway" id="UPA00337"/>
<dbReference type="InterPro" id="IPR002365">
    <property type="entry name" value="Terpene_synthase_CS"/>
</dbReference>
<evidence type="ECO:0000256" key="4">
    <source>
        <dbReference type="ARBA" id="ARBA00023235"/>
    </source>
</evidence>
<comment type="pathway">
    <text evidence="1">Secondary metabolite biosynthesis; hopanoid biosynthesis.</text>
</comment>
<dbReference type="GO" id="GO:0005811">
    <property type="term" value="C:lipid droplet"/>
    <property type="evidence" value="ECO:0007669"/>
    <property type="project" value="InterPro"/>
</dbReference>
<gene>
    <name evidence="7" type="ORF">GS18_0206555</name>
</gene>
<name>A0A084H0Z9_METID</name>
<dbReference type="SFLD" id="SFLDG01016">
    <property type="entry name" value="Prenyltransferase_Like_2"/>
    <property type="match status" value="1"/>
</dbReference>
<dbReference type="STRING" id="246786.GS18_0206555"/>
<keyword evidence="3" id="KW-0677">Repeat</keyword>
<comment type="similarity">
    <text evidence="2">Belongs to the terpene cyclase/mutase family.</text>
</comment>
<protein>
    <submittedName>
        <fullName evidence="7">Squalene-hopene cyclase</fullName>
    </submittedName>
</protein>